<comment type="caution">
    <text evidence="3">The sequence shown here is derived from an EMBL/GenBank/DDBJ whole genome shotgun (WGS) entry which is preliminary data.</text>
</comment>
<evidence type="ECO:0000256" key="1">
    <source>
        <dbReference type="ARBA" id="ARBA00022737"/>
    </source>
</evidence>
<feature type="domain" description="SLH" evidence="2">
    <location>
        <begin position="978"/>
        <end position="1033"/>
    </location>
</feature>
<gene>
    <name evidence="3" type="ORF">JOC73_001616</name>
</gene>
<dbReference type="InterPro" id="IPR001119">
    <property type="entry name" value="SLH_dom"/>
</dbReference>
<dbReference type="Pfam" id="PF00395">
    <property type="entry name" value="SLH"/>
    <property type="match status" value="3"/>
</dbReference>
<dbReference type="InterPro" id="IPR051465">
    <property type="entry name" value="Cell_Envelope_Struct_Comp"/>
</dbReference>
<feature type="domain" description="SLH" evidence="2">
    <location>
        <begin position="853"/>
        <end position="916"/>
    </location>
</feature>
<keyword evidence="4" id="KW-1185">Reference proteome</keyword>
<keyword evidence="1" id="KW-0677">Repeat</keyword>
<dbReference type="SUPFAM" id="SSF51126">
    <property type="entry name" value="Pectin lyase-like"/>
    <property type="match status" value="2"/>
</dbReference>
<accession>A0ABS2NR59</accession>
<dbReference type="InterPro" id="IPR012334">
    <property type="entry name" value="Pectin_lyas_fold"/>
</dbReference>
<proteinExistence type="predicted"/>
<reference evidence="3 4" key="1">
    <citation type="submission" date="2021-01" db="EMBL/GenBank/DDBJ databases">
        <title>Genomic Encyclopedia of Type Strains, Phase IV (KMG-IV): sequencing the most valuable type-strain genomes for metagenomic binning, comparative biology and taxonomic classification.</title>
        <authorList>
            <person name="Goeker M."/>
        </authorList>
    </citation>
    <scope>NUCLEOTIDE SEQUENCE [LARGE SCALE GENOMIC DNA]</scope>
    <source>
        <strain evidence="3 4">DSM 25890</strain>
    </source>
</reference>
<dbReference type="SMART" id="SM00710">
    <property type="entry name" value="PbH1"/>
    <property type="match status" value="7"/>
</dbReference>
<dbReference type="Proteomes" id="UP001314796">
    <property type="component" value="Unassembled WGS sequence"/>
</dbReference>
<dbReference type="PROSITE" id="PS51272">
    <property type="entry name" value="SLH"/>
    <property type="match status" value="3"/>
</dbReference>
<protein>
    <recommendedName>
        <fullName evidence="2">SLH domain-containing protein</fullName>
    </recommendedName>
</protein>
<dbReference type="InterPro" id="IPR006626">
    <property type="entry name" value="PbH1"/>
</dbReference>
<evidence type="ECO:0000313" key="4">
    <source>
        <dbReference type="Proteomes" id="UP001314796"/>
    </source>
</evidence>
<evidence type="ECO:0000259" key="2">
    <source>
        <dbReference type="PROSITE" id="PS51272"/>
    </source>
</evidence>
<organism evidence="3 4">
    <name type="scientific">Alkaliphilus hydrothermalis</name>
    <dbReference type="NCBI Taxonomy" id="1482730"/>
    <lineage>
        <taxon>Bacteria</taxon>
        <taxon>Bacillati</taxon>
        <taxon>Bacillota</taxon>
        <taxon>Clostridia</taxon>
        <taxon>Peptostreptococcales</taxon>
        <taxon>Natronincolaceae</taxon>
        <taxon>Alkaliphilus</taxon>
    </lineage>
</organism>
<evidence type="ECO:0000313" key="3">
    <source>
        <dbReference type="EMBL" id="MBM7615054.1"/>
    </source>
</evidence>
<dbReference type="InterPro" id="IPR013783">
    <property type="entry name" value="Ig-like_fold"/>
</dbReference>
<dbReference type="PANTHER" id="PTHR43308:SF5">
    <property type="entry name" value="S-LAYER PROTEIN _ PEPTIDOGLYCAN ENDO-BETA-N-ACETYLGLUCOSAMINIDASE"/>
    <property type="match status" value="1"/>
</dbReference>
<dbReference type="Pfam" id="PF05048">
    <property type="entry name" value="NosD"/>
    <property type="match status" value="1"/>
</dbReference>
<dbReference type="Gene3D" id="2.160.20.10">
    <property type="entry name" value="Single-stranded right-handed beta-helix, Pectin lyase-like"/>
    <property type="match status" value="2"/>
</dbReference>
<name>A0ABS2NR59_9FIRM</name>
<dbReference type="Gene3D" id="2.60.40.10">
    <property type="entry name" value="Immunoglobulins"/>
    <property type="match status" value="1"/>
</dbReference>
<dbReference type="InterPro" id="IPR007742">
    <property type="entry name" value="NosD_dom"/>
</dbReference>
<sequence length="1033" mass="110994">MEESTSTSTTQSNMLTIYVSSDGNDEGLGTSESPYATIQAAINAASEEQVILVGEGVYNETLRINKPISLQGISRDSVVINTTHTNGYGLEVEANNVTLSNFTLIGPNQGKNANYGIKATGVEGDEGVDNLSISNITVKNSYKTGLDLHGINSAVIDNVLVQDTIYGVGIAMTDCNDVTLSNITTTNNAWGGMAVFASGQYYPPGGCDNIVLRGNNSFSEDNALYTQVKNGKEVTNLQVANDFTYKATIAETTVYLKSLEGITPISGAVISNLEGTEYYVIEGLRIQDAVTQATTGSKISVLPGTYNENITINKEGIALVGANAGIFATAEGRDTESTIDGSIRITAMGVAVDGFRILNGDVNLSEKAGIYVQADQTTIVNNILVGPNAGDANASWNHSRGIIKAIGKRALNVHSNSFTQWWTGVYLNRGADSNVEGNLFNNNRVGVSADEQTNLYVHKNLIKANDFEGMGAWRADRITITLNEFEDNGMALSYYHDPTKDANYDASINATLNDWRVDDPAEVVNGEVIYEPWLRQIQLDLSHPVTTTSSATNITGTIDAYGIGTPIVKLGDETIEVTENEGLFTFSHSVNLVLGSNNITLEAYVDGEVVEKYTRVSKSVSITRNAPYVPPYIPPYVPPVEKEEVVEEPEVVIPAIPTTNGVKLKVEGTVEEGKTIVSIQKDSLVDVPSGKKIILDASGTDANTDVVVEVSPEAVREIMASRGTMEKPLQVITSHGSIELSSEILNALVKSGQDLKMTTRKTPQVDSIEEGKYLGSESVTISLDGVETGVANITLSLEGVSLIDVNLDRLGVWVNHKDGSNVFYPATVNYEGSGEAESLTITIPKFSTFTIMEYTKTFKDIDGHWAKKDIELALYKQIATGYSKDEFAPNKEITRAEFVSMLVRALELELTDGKTQFTDVDEFAWYASSIKAANEAGIVNGLSATTFAPNGGITREQMAVMIAQAYRVKNGKGLTVGDIAFDDANLISPWAKDSVSGASAAGIIKGVTESIFAPKSNATRAQAVVMIKRLMGW</sequence>
<dbReference type="EMBL" id="JAFBEE010000009">
    <property type="protein sequence ID" value="MBM7615054.1"/>
    <property type="molecule type" value="Genomic_DNA"/>
</dbReference>
<feature type="domain" description="SLH" evidence="2">
    <location>
        <begin position="917"/>
        <end position="976"/>
    </location>
</feature>
<dbReference type="InterPro" id="IPR011050">
    <property type="entry name" value="Pectin_lyase_fold/virulence"/>
</dbReference>
<dbReference type="PANTHER" id="PTHR43308">
    <property type="entry name" value="OUTER MEMBRANE PROTEIN ALPHA-RELATED"/>
    <property type="match status" value="1"/>
</dbReference>